<organism evidence="4 5">
    <name type="scientific">Microlunatus soli</name>
    <dbReference type="NCBI Taxonomy" id="630515"/>
    <lineage>
        <taxon>Bacteria</taxon>
        <taxon>Bacillati</taxon>
        <taxon>Actinomycetota</taxon>
        <taxon>Actinomycetes</taxon>
        <taxon>Propionibacteriales</taxon>
        <taxon>Propionibacteriaceae</taxon>
        <taxon>Microlunatus</taxon>
    </lineage>
</organism>
<gene>
    <name evidence="4" type="ORF">SAMN04489812_3215</name>
</gene>
<evidence type="ECO:0000313" key="4">
    <source>
        <dbReference type="EMBL" id="SDS84139.1"/>
    </source>
</evidence>
<sequence length="156" mass="17316">MYVNARAIIERMTPDGVQLLLQTRDKPGQRRQLELPGGQVEPYESLVDAVRREVGEETGLEIVEIEGQDLRVISSGEQASVECVRPFAAYQTLAGPVDSMGVYFRCVARGQLRSQAGESRDAGWFGLDRIRSWLADDPERISWVDRAGIAFYVAGA</sequence>
<dbReference type="AlphaFoldDB" id="A0A1H1VJ96"/>
<dbReference type="Gene3D" id="3.90.79.10">
    <property type="entry name" value="Nucleoside Triphosphate Pyrophosphohydrolase"/>
    <property type="match status" value="1"/>
</dbReference>
<dbReference type="PANTHER" id="PTHR43046">
    <property type="entry name" value="GDP-MANNOSE MANNOSYL HYDROLASE"/>
    <property type="match status" value="1"/>
</dbReference>
<dbReference type="InterPro" id="IPR000086">
    <property type="entry name" value="NUDIX_hydrolase_dom"/>
</dbReference>
<dbReference type="OrthoDB" id="9786141at2"/>
<protein>
    <submittedName>
        <fullName evidence="4">NUDIX domain-containing protein</fullName>
    </submittedName>
</protein>
<dbReference type="Proteomes" id="UP000199103">
    <property type="component" value="Chromosome I"/>
</dbReference>
<dbReference type="InterPro" id="IPR020084">
    <property type="entry name" value="NUDIX_hydrolase_CS"/>
</dbReference>
<dbReference type="InterPro" id="IPR015797">
    <property type="entry name" value="NUDIX_hydrolase-like_dom_sf"/>
</dbReference>
<dbReference type="PROSITE" id="PS00893">
    <property type="entry name" value="NUDIX_BOX"/>
    <property type="match status" value="1"/>
</dbReference>
<reference evidence="4 5" key="1">
    <citation type="submission" date="2016-10" db="EMBL/GenBank/DDBJ databases">
        <authorList>
            <person name="de Groot N.N."/>
        </authorList>
    </citation>
    <scope>NUCLEOTIDE SEQUENCE [LARGE SCALE GENOMIC DNA]</scope>
    <source>
        <strain evidence="4 5">DSM 21800</strain>
    </source>
</reference>
<dbReference type="EMBL" id="LT629772">
    <property type="protein sequence ID" value="SDS84139.1"/>
    <property type="molecule type" value="Genomic_DNA"/>
</dbReference>
<dbReference type="PROSITE" id="PS51462">
    <property type="entry name" value="NUDIX"/>
    <property type="match status" value="1"/>
</dbReference>
<dbReference type="SUPFAM" id="SSF55811">
    <property type="entry name" value="Nudix"/>
    <property type="match status" value="1"/>
</dbReference>
<keyword evidence="2" id="KW-0378">Hydrolase</keyword>
<keyword evidence="5" id="KW-1185">Reference proteome</keyword>
<evidence type="ECO:0000256" key="2">
    <source>
        <dbReference type="ARBA" id="ARBA00022801"/>
    </source>
</evidence>
<name>A0A1H1VJ96_9ACTN</name>
<dbReference type="RefSeq" id="WP_091526392.1">
    <property type="nucleotide sequence ID" value="NZ_LT629772.1"/>
</dbReference>
<evidence type="ECO:0000259" key="3">
    <source>
        <dbReference type="PROSITE" id="PS51462"/>
    </source>
</evidence>
<accession>A0A1H1VJ96</accession>
<evidence type="ECO:0000256" key="1">
    <source>
        <dbReference type="ARBA" id="ARBA00001946"/>
    </source>
</evidence>
<dbReference type="STRING" id="630515.SAMN04489812_3215"/>
<proteinExistence type="predicted"/>
<evidence type="ECO:0000313" key="5">
    <source>
        <dbReference type="Proteomes" id="UP000199103"/>
    </source>
</evidence>
<feature type="domain" description="Nudix hydrolase" evidence="3">
    <location>
        <begin position="1"/>
        <end position="147"/>
    </location>
</feature>
<dbReference type="Pfam" id="PF00293">
    <property type="entry name" value="NUDIX"/>
    <property type="match status" value="1"/>
</dbReference>
<dbReference type="PANTHER" id="PTHR43046:SF14">
    <property type="entry name" value="MUTT_NUDIX FAMILY PROTEIN"/>
    <property type="match status" value="1"/>
</dbReference>
<comment type="cofactor">
    <cofactor evidence="1">
        <name>Mg(2+)</name>
        <dbReference type="ChEBI" id="CHEBI:18420"/>
    </cofactor>
</comment>
<dbReference type="GO" id="GO:0016787">
    <property type="term" value="F:hydrolase activity"/>
    <property type="evidence" value="ECO:0007669"/>
    <property type="project" value="UniProtKB-KW"/>
</dbReference>